<feature type="coiled-coil region" evidence="1">
    <location>
        <begin position="176"/>
        <end position="364"/>
    </location>
</feature>
<dbReference type="InterPro" id="IPR011993">
    <property type="entry name" value="PH-like_dom_sf"/>
</dbReference>
<evidence type="ECO:0000313" key="4">
    <source>
        <dbReference type="Proteomes" id="UP000683360"/>
    </source>
</evidence>
<keyword evidence="4" id="KW-1185">Reference proteome</keyword>
<dbReference type="AlphaFoldDB" id="A0A8S3SN12"/>
<dbReference type="SMART" id="SM00233">
    <property type="entry name" value="PH"/>
    <property type="match status" value="1"/>
</dbReference>
<protein>
    <recommendedName>
        <fullName evidence="2">PH domain-containing protein</fullName>
    </recommendedName>
</protein>
<comment type="caution">
    <text evidence="3">The sequence shown here is derived from an EMBL/GenBank/DDBJ whole genome shotgun (WGS) entry which is preliminary data.</text>
</comment>
<dbReference type="Gene3D" id="2.30.29.30">
    <property type="entry name" value="Pleckstrin-homology domain (PH domain)/Phosphotyrosine-binding domain (PTB)"/>
    <property type="match status" value="1"/>
</dbReference>
<dbReference type="Pfam" id="PF00169">
    <property type="entry name" value="PH"/>
    <property type="match status" value="1"/>
</dbReference>
<keyword evidence="1" id="KW-0175">Coiled coil</keyword>
<feature type="domain" description="PH" evidence="2">
    <location>
        <begin position="37"/>
        <end position="145"/>
    </location>
</feature>
<name>A0A8S3SN12_MYTED</name>
<accession>A0A8S3SN12</accession>
<sequence length="516" mass="59990">MGCLTGCFHSEQGSYDDNRPKNMTNNRSSAVLDWSNVSQYSGYLYKKPFGHPSNKWSKRFFVVKDGYLFYYTEQERKDMEKRKCISIHPKGFIPLGESIISIHNEETQYSAFTIYSTELNMTYLLGTESNYDRTKVLEHLEKAQKITWKNAQLMDNMIKQLEDQGLQMAKQKQVYFDKLQSEISALSDEKQKTEELEQINSELAKEKAKLEQYHEELMKDYEQMKDELDNTMESMKTLEADSAELSQTLQEKDTMLKSLAKDKDRVLTQLQDKENLINREFEDLSQTREELKLALKQIEDDTQALLNDKSVAVDKLQENESIIQQLEEEKKSICDQATELKETIRDLRTQKEMTEAELKEEIVARMAAEKKLRDANISLDRLDTAVSLQTPNINHEIKEEMKTNVKNLKRFFEDLATEAAIDSDKPVIVKNSIHARKTIARRVKTMKLDRRKSNSIRIRSTNLEQVKMKLPRRAATTYMKGPISDEDLQELMNPNSRVSISPNASIKTKVVFTEHL</sequence>
<organism evidence="3 4">
    <name type="scientific">Mytilus edulis</name>
    <name type="common">Blue mussel</name>
    <dbReference type="NCBI Taxonomy" id="6550"/>
    <lineage>
        <taxon>Eukaryota</taxon>
        <taxon>Metazoa</taxon>
        <taxon>Spiralia</taxon>
        <taxon>Lophotrochozoa</taxon>
        <taxon>Mollusca</taxon>
        <taxon>Bivalvia</taxon>
        <taxon>Autobranchia</taxon>
        <taxon>Pteriomorphia</taxon>
        <taxon>Mytilida</taxon>
        <taxon>Mytiloidea</taxon>
        <taxon>Mytilidae</taxon>
        <taxon>Mytilinae</taxon>
        <taxon>Mytilus</taxon>
    </lineage>
</organism>
<evidence type="ECO:0000313" key="3">
    <source>
        <dbReference type="EMBL" id="CAG2218289.1"/>
    </source>
</evidence>
<dbReference type="EMBL" id="CAJPWZ010001596">
    <property type="protein sequence ID" value="CAG2218289.1"/>
    <property type="molecule type" value="Genomic_DNA"/>
</dbReference>
<gene>
    <name evidence="3" type="ORF">MEDL_31918</name>
</gene>
<dbReference type="Proteomes" id="UP000683360">
    <property type="component" value="Unassembled WGS sequence"/>
</dbReference>
<dbReference type="PANTHER" id="PTHR14383:SF1">
    <property type="entry name" value="PLECKSTRIN HOMOLOGY DOMAIN-CONTAINING FAMILY D MEMBER 1"/>
    <property type="match status" value="1"/>
</dbReference>
<proteinExistence type="predicted"/>
<dbReference type="SUPFAM" id="SSF50729">
    <property type="entry name" value="PH domain-like"/>
    <property type="match status" value="1"/>
</dbReference>
<dbReference type="PANTHER" id="PTHR14383">
    <property type="entry name" value="SWAP-70 RECOMBINASE"/>
    <property type="match status" value="1"/>
</dbReference>
<dbReference type="OrthoDB" id="185175at2759"/>
<evidence type="ECO:0000259" key="2">
    <source>
        <dbReference type="PROSITE" id="PS50003"/>
    </source>
</evidence>
<dbReference type="InterPro" id="IPR001849">
    <property type="entry name" value="PH_domain"/>
</dbReference>
<reference evidence="3" key="1">
    <citation type="submission" date="2021-03" db="EMBL/GenBank/DDBJ databases">
        <authorList>
            <person name="Bekaert M."/>
        </authorList>
    </citation>
    <scope>NUCLEOTIDE SEQUENCE</scope>
</reference>
<dbReference type="PROSITE" id="PS50003">
    <property type="entry name" value="PH_DOMAIN"/>
    <property type="match status" value="1"/>
</dbReference>
<evidence type="ECO:0000256" key="1">
    <source>
        <dbReference type="SAM" id="Coils"/>
    </source>
</evidence>